<dbReference type="Proteomes" id="UP001063166">
    <property type="component" value="Unassembled WGS sequence"/>
</dbReference>
<evidence type="ECO:0000313" key="4">
    <source>
        <dbReference type="Proteomes" id="UP001063166"/>
    </source>
</evidence>
<keyword evidence="3" id="KW-0378">Hydrolase</keyword>
<feature type="domain" description="Tc1-like transposase DDE" evidence="2">
    <location>
        <begin position="247"/>
        <end position="311"/>
    </location>
</feature>
<dbReference type="InterPro" id="IPR009057">
    <property type="entry name" value="Homeodomain-like_sf"/>
</dbReference>
<dbReference type="GO" id="GO:0003677">
    <property type="term" value="F:DNA binding"/>
    <property type="evidence" value="ECO:0007669"/>
    <property type="project" value="InterPro"/>
</dbReference>
<dbReference type="AlphaFoldDB" id="A0A9P3PZ86"/>
<accession>A0A9P3PZ86</accession>
<dbReference type="Pfam" id="PF13551">
    <property type="entry name" value="HTH_29"/>
    <property type="match status" value="1"/>
</dbReference>
<dbReference type="InterPro" id="IPR036397">
    <property type="entry name" value="RNaseH_sf"/>
</dbReference>
<dbReference type="InterPro" id="IPR002492">
    <property type="entry name" value="Transposase_Tc1-like"/>
</dbReference>
<keyword evidence="3" id="KW-0255">Endonuclease</keyword>
<keyword evidence="4" id="KW-1185">Reference proteome</keyword>
<reference evidence="3" key="1">
    <citation type="submission" date="2022-07" db="EMBL/GenBank/DDBJ databases">
        <title>The genome of Lyophyllum shimeji provides insight into the initial evolution of ectomycorrhizal fungal genome.</title>
        <authorList>
            <person name="Kobayashi Y."/>
            <person name="Shibata T."/>
            <person name="Hirakawa H."/>
            <person name="Shigenobu S."/>
            <person name="Nishiyama T."/>
            <person name="Yamada A."/>
            <person name="Hasebe M."/>
            <person name="Kawaguchi M."/>
        </authorList>
    </citation>
    <scope>NUCLEOTIDE SEQUENCE</scope>
    <source>
        <strain evidence="3">AT787</strain>
    </source>
</reference>
<sequence length="351" mass="40518">MNENQRPYTLHDTPTKNRFIGALQTGSKVSQAARHFGLPRSTAYRIAKRFEKTGMVSTRKRTGRPKKLSEGDKRLLIRTARKERRVPFRELANSLQLQVSASTVRRTFAEAGYHRRVARKRPYLRKDQRKARMYWVKLYRPLGITGWALVSFSDECYIYLDDHRGRVWITRRPDEVLREDCLVPTFAQSTVRVMVWGCIILGEKGPLVVLDYPGGRGGGMNTQRYREQVLEGPLLEFHMRMKATRGTITFQQDNAPSHTSKATKKWFASHGIPLLYHPSGSPDLNPIEPVWHEPKSRLRNLPHPPNTVDELKHAVLRVWDEIPIDDIDKHIRTMPDRVEAVRAAKGGHTNF</sequence>
<name>A0A9P3PZ86_LYOSH</name>
<dbReference type="InterPro" id="IPR052338">
    <property type="entry name" value="Transposase_5"/>
</dbReference>
<feature type="domain" description="Transposase Tc1-like" evidence="1">
    <location>
        <begin position="73"/>
        <end position="139"/>
    </location>
</feature>
<dbReference type="GO" id="GO:0006313">
    <property type="term" value="P:DNA transposition"/>
    <property type="evidence" value="ECO:0007669"/>
    <property type="project" value="InterPro"/>
</dbReference>
<evidence type="ECO:0000313" key="3">
    <source>
        <dbReference type="EMBL" id="GLB45817.1"/>
    </source>
</evidence>
<dbReference type="InterPro" id="IPR038717">
    <property type="entry name" value="Tc1-like_DDE_dom"/>
</dbReference>
<evidence type="ECO:0000259" key="1">
    <source>
        <dbReference type="Pfam" id="PF01498"/>
    </source>
</evidence>
<dbReference type="GO" id="GO:0004519">
    <property type="term" value="F:endonuclease activity"/>
    <property type="evidence" value="ECO:0007669"/>
    <property type="project" value="UniProtKB-KW"/>
</dbReference>
<evidence type="ECO:0000259" key="2">
    <source>
        <dbReference type="Pfam" id="PF13358"/>
    </source>
</evidence>
<dbReference type="PANTHER" id="PTHR23022">
    <property type="entry name" value="TRANSPOSABLE ELEMENT-RELATED"/>
    <property type="match status" value="1"/>
</dbReference>
<organism evidence="3 4">
    <name type="scientific">Lyophyllum shimeji</name>
    <name type="common">Hon-shimeji</name>
    <name type="synonym">Tricholoma shimeji</name>
    <dbReference type="NCBI Taxonomy" id="47721"/>
    <lineage>
        <taxon>Eukaryota</taxon>
        <taxon>Fungi</taxon>
        <taxon>Dikarya</taxon>
        <taxon>Basidiomycota</taxon>
        <taxon>Agaricomycotina</taxon>
        <taxon>Agaricomycetes</taxon>
        <taxon>Agaricomycetidae</taxon>
        <taxon>Agaricales</taxon>
        <taxon>Tricholomatineae</taxon>
        <taxon>Lyophyllaceae</taxon>
        <taxon>Lyophyllum</taxon>
    </lineage>
</organism>
<proteinExistence type="predicted"/>
<dbReference type="Pfam" id="PF13358">
    <property type="entry name" value="DDE_3"/>
    <property type="match status" value="1"/>
</dbReference>
<gene>
    <name evidence="3" type="ORF">LshimejAT787_3100070</name>
</gene>
<dbReference type="OrthoDB" id="2431447at2759"/>
<dbReference type="GO" id="GO:0015074">
    <property type="term" value="P:DNA integration"/>
    <property type="evidence" value="ECO:0007669"/>
    <property type="project" value="InterPro"/>
</dbReference>
<dbReference type="Pfam" id="PF01498">
    <property type="entry name" value="HTH_Tnp_Tc3_2"/>
    <property type="match status" value="1"/>
</dbReference>
<comment type="caution">
    <text evidence="3">The sequence shown here is derived from an EMBL/GenBank/DDBJ whole genome shotgun (WGS) entry which is preliminary data.</text>
</comment>
<dbReference type="InterPro" id="IPR012337">
    <property type="entry name" value="RNaseH-like_sf"/>
</dbReference>
<dbReference type="Gene3D" id="1.10.10.10">
    <property type="entry name" value="Winged helix-like DNA-binding domain superfamily/Winged helix DNA-binding domain"/>
    <property type="match status" value="1"/>
</dbReference>
<dbReference type="EMBL" id="BRPK01000031">
    <property type="protein sequence ID" value="GLB45817.1"/>
    <property type="molecule type" value="Genomic_DNA"/>
</dbReference>
<dbReference type="PANTHER" id="PTHR23022:SF135">
    <property type="entry name" value="SI:DKEY-77F5.3"/>
    <property type="match status" value="1"/>
</dbReference>
<dbReference type="SUPFAM" id="SSF46689">
    <property type="entry name" value="Homeodomain-like"/>
    <property type="match status" value="1"/>
</dbReference>
<keyword evidence="3" id="KW-0540">Nuclease</keyword>
<dbReference type="InterPro" id="IPR036388">
    <property type="entry name" value="WH-like_DNA-bd_sf"/>
</dbReference>
<dbReference type="SUPFAM" id="SSF53098">
    <property type="entry name" value="Ribonuclease H-like"/>
    <property type="match status" value="1"/>
</dbReference>
<dbReference type="Gene3D" id="3.30.420.10">
    <property type="entry name" value="Ribonuclease H-like superfamily/Ribonuclease H"/>
    <property type="match status" value="1"/>
</dbReference>
<protein>
    <submittedName>
        <fullName evidence="3">DDE superfamily endonuclease</fullName>
    </submittedName>
</protein>